<evidence type="ECO:0000256" key="1">
    <source>
        <dbReference type="SAM" id="MobiDB-lite"/>
    </source>
</evidence>
<dbReference type="Pfam" id="PF15385">
    <property type="entry name" value="SARG"/>
    <property type="match status" value="1"/>
</dbReference>
<accession>H3BHU6</accession>
<feature type="region of interest" description="Disordered" evidence="1">
    <location>
        <begin position="363"/>
        <end position="477"/>
    </location>
</feature>
<feature type="compositionally biased region" description="Low complexity" evidence="1">
    <location>
        <begin position="26"/>
        <end position="40"/>
    </location>
</feature>
<feature type="compositionally biased region" description="Polar residues" evidence="1">
    <location>
        <begin position="444"/>
        <end position="462"/>
    </location>
</feature>
<keyword evidence="3" id="KW-1185">Reference proteome</keyword>
<dbReference type="PANTHER" id="PTHR21555:SF0">
    <property type="entry name" value="SPECIFICALLY ANDROGEN-REGULATED GENE PROTEIN"/>
    <property type="match status" value="1"/>
</dbReference>
<dbReference type="PANTHER" id="PTHR21555">
    <property type="entry name" value="SPECIFICALLY ANDROGEN-REGULATED GENE PROTEIN"/>
    <property type="match status" value="1"/>
</dbReference>
<dbReference type="AlphaFoldDB" id="H3BHU6"/>
<reference evidence="2" key="3">
    <citation type="submission" date="2025-09" db="UniProtKB">
        <authorList>
            <consortium name="Ensembl"/>
        </authorList>
    </citation>
    <scope>IDENTIFICATION</scope>
</reference>
<dbReference type="GO" id="GO:0005737">
    <property type="term" value="C:cytoplasm"/>
    <property type="evidence" value="ECO:0007669"/>
    <property type="project" value="TreeGrafter"/>
</dbReference>
<dbReference type="Bgee" id="ENSLACG00000018864">
    <property type="expression patterns" value="Expressed in pectoral fin and 2 other cell types or tissues"/>
</dbReference>
<dbReference type="HOGENOM" id="CLU_035136_0_0_1"/>
<dbReference type="EMBL" id="AFYH01009497">
    <property type="status" value="NOT_ANNOTATED_CDS"/>
    <property type="molecule type" value="Genomic_DNA"/>
</dbReference>
<proteinExistence type="predicted"/>
<gene>
    <name evidence="2" type="primary">LOC102363533</name>
</gene>
<feature type="region of interest" description="Disordered" evidence="1">
    <location>
        <begin position="503"/>
        <end position="527"/>
    </location>
</feature>
<feature type="compositionally biased region" description="Basic and acidic residues" evidence="1">
    <location>
        <begin position="398"/>
        <end position="414"/>
    </location>
</feature>
<reference evidence="3" key="1">
    <citation type="submission" date="2011-08" db="EMBL/GenBank/DDBJ databases">
        <title>The draft genome of Latimeria chalumnae.</title>
        <authorList>
            <person name="Di Palma F."/>
            <person name="Alfoldi J."/>
            <person name="Johnson J."/>
            <person name="Berlin A."/>
            <person name="Gnerre S."/>
            <person name="Jaffe D."/>
            <person name="MacCallum I."/>
            <person name="Young S."/>
            <person name="Walker B.J."/>
            <person name="Lander E."/>
            <person name="Lindblad-Toh K."/>
        </authorList>
    </citation>
    <scope>NUCLEOTIDE SEQUENCE [LARGE SCALE GENOMIC DNA]</scope>
    <source>
        <strain evidence="3">Wild caught</strain>
    </source>
</reference>
<organism evidence="2 3">
    <name type="scientific">Latimeria chalumnae</name>
    <name type="common">Coelacanth</name>
    <dbReference type="NCBI Taxonomy" id="7897"/>
    <lineage>
        <taxon>Eukaryota</taxon>
        <taxon>Metazoa</taxon>
        <taxon>Chordata</taxon>
        <taxon>Craniata</taxon>
        <taxon>Vertebrata</taxon>
        <taxon>Euteleostomi</taxon>
        <taxon>Coelacanthiformes</taxon>
        <taxon>Coelacanthidae</taxon>
        <taxon>Latimeria</taxon>
    </lineage>
</organism>
<feature type="region of interest" description="Disordered" evidence="1">
    <location>
        <begin position="228"/>
        <end position="253"/>
    </location>
</feature>
<name>H3BHU6_LATCH</name>
<sequence>MPESDSWPGDTMDFMTRVSSAGSCDSMTSNKSNNSASSDDSYNHLSAEERACLLFLEETIVSLETEAGSGLSTDESERMDKLSPRRNITKTELLADSLVETTRDGSHPAPSELCKKKNGALLVPTPLVLTAGSNKLQSGQKSDYKITKSTSMAMDSSDNSSECNVDVVDGLSSLQIVTDKGRPQSPPSFKQSARHAQKSVSLTALISPPEPFRDQNEKLHKLSEIQLPLQTSVEKPDNRSKQNDITQKQPKRLENVEGSIAQNQTPHGVPPLHEPLLEKKVWHSSLSAPAVETLETKIKQGPPTAPKPRKLPSNIIIKTSHDPLFVASHAESSNPPSGKNQVLLKPDEMEQQKARLEALKKLGLLKDEPNGSHAGPVHLPKSSRLREAPATKQAVSSDLERKSLQSSDQLERPRIGNVRSHTLERSGVGLSSDLAKKKQAGASKESSITNKQGSTNMSSKVLRNTRPRPVSLGTGKDFKNIENQTDVQVLEKNIIRRSFPSQSFTQRMPRPPGISVKITPKGSTNEDRQEALKILGLLKE</sequence>
<evidence type="ECO:0008006" key="4">
    <source>
        <dbReference type="Google" id="ProtNLM"/>
    </source>
</evidence>
<dbReference type="GeneTree" id="ENSGT00390000017874"/>
<evidence type="ECO:0000313" key="2">
    <source>
        <dbReference type="Ensembl" id="ENSLACP00000021467.1"/>
    </source>
</evidence>
<dbReference type="Proteomes" id="UP000008672">
    <property type="component" value="Unassembled WGS sequence"/>
</dbReference>
<feature type="region of interest" description="Disordered" evidence="1">
    <location>
        <begin position="65"/>
        <end position="113"/>
    </location>
</feature>
<dbReference type="InterPro" id="IPR026152">
    <property type="entry name" value="SARG"/>
</dbReference>
<protein>
    <recommendedName>
        <fullName evidence="4">Specifically androgen-regulated gene protein</fullName>
    </recommendedName>
</protein>
<evidence type="ECO:0000313" key="3">
    <source>
        <dbReference type="Proteomes" id="UP000008672"/>
    </source>
</evidence>
<reference evidence="2" key="2">
    <citation type="submission" date="2025-08" db="UniProtKB">
        <authorList>
            <consortium name="Ensembl"/>
        </authorList>
    </citation>
    <scope>IDENTIFICATION</scope>
</reference>
<feature type="region of interest" description="Disordered" evidence="1">
    <location>
        <begin position="1"/>
        <end position="42"/>
    </location>
</feature>
<dbReference type="Ensembl" id="ENSLACT00000021608.1">
    <property type="protein sequence ID" value="ENSLACP00000021467.1"/>
    <property type="gene ID" value="ENSLACG00000018864.2"/>
</dbReference>